<dbReference type="GO" id="GO:0010181">
    <property type="term" value="F:FMN binding"/>
    <property type="evidence" value="ECO:0007669"/>
    <property type="project" value="InterPro"/>
</dbReference>
<reference evidence="8" key="2">
    <citation type="journal article" date="2021" name="PeerJ">
        <title>Extensive microbial diversity within the chicken gut microbiome revealed by metagenomics and culture.</title>
        <authorList>
            <person name="Gilroy R."/>
            <person name="Ravi A."/>
            <person name="Getino M."/>
            <person name="Pursley I."/>
            <person name="Horton D.L."/>
            <person name="Alikhan N.F."/>
            <person name="Baker D."/>
            <person name="Gharbi K."/>
            <person name="Hall N."/>
            <person name="Watson M."/>
            <person name="Adriaenssens E.M."/>
            <person name="Foster-Nyarko E."/>
            <person name="Jarju S."/>
            <person name="Secka A."/>
            <person name="Antonio M."/>
            <person name="Oren A."/>
            <person name="Chaudhuri R.R."/>
            <person name="La Ragione R."/>
            <person name="Hildebrand F."/>
            <person name="Pallen M.J."/>
        </authorList>
    </citation>
    <scope>NUCLEOTIDE SEQUENCE</scope>
    <source>
        <strain evidence="8">CHK189-12415</strain>
    </source>
</reference>
<dbReference type="InterPro" id="IPR050268">
    <property type="entry name" value="NADH-dep_flavin_reductase"/>
</dbReference>
<dbReference type="SMART" id="SM00903">
    <property type="entry name" value="Flavin_Reduct"/>
    <property type="match status" value="1"/>
</dbReference>
<evidence type="ECO:0000313" key="8">
    <source>
        <dbReference type="EMBL" id="HIR60769.1"/>
    </source>
</evidence>
<dbReference type="GO" id="GO:0042602">
    <property type="term" value="F:riboflavin reductase (NADPH) activity"/>
    <property type="evidence" value="ECO:0007669"/>
    <property type="project" value="TreeGrafter"/>
</dbReference>
<dbReference type="InterPro" id="IPR024934">
    <property type="entry name" value="Rubredoxin-like_dom"/>
</dbReference>
<protein>
    <submittedName>
        <fullName evidence="8">Flavin reductase</fullName>
    </submittedName>
</protein>
<feature type="domain" description="Rubredoxin-like" evidence="7">
    <location>
        <begin position="177"/>
        <end position="217"/>
    </location>
</feature>
<dbReference type="PANTHER" id="PTHR30466:SF1">
    <property type="entry name" value="FMN REDUCTASE (NADH) RUTF"/>
    <property type="match status" value="1"/>
</dbReference>
<dbReference type="SUPFAM" id="SSF57802">
    <property type="entry name" value="Rubredoxin-like"/>
    <property type="match status" value="1"/>
</dbReference>
<evidence type="ECO:0000256" key="2">
    <source>
        <dbReference type="ARBA" id="ARBA00022448"/>
    </source>
</evidence>
<reference evidence="8" key="1">
    <citation type="submission" date="2020-10" db="EMBL/GenBank/DDBJ databases">
        <authorList>
            <person name="Gilroy R."/>
        </authorList>
    </citation>
    <scope>NUCLEOTIDE SEQUENCE</scope>
    <source>
        <strain evidence="8">CHK189-12415</strain>
    </source>
</reference>
<dbReference type="CDD" id="cd00730">
    <property type="entry name" value="rubredoxin"/>
    <property type="match status" value="1"/>
</dbReference>
<evidence type="ECO:0000313" key="9">
    <source>
        <dbReference type="Proteomes" id="UP000824241"/>
    </source>
</evidence>
<keyword evidence="3" id="KW-0479">Metal-binding</keyword>
<evidence type="ECO:0000256" key="1">
    <source>
        <dbReference type="ARBA" id="ARBA00001965"/>
    </source>
</evidence>
<name>A0A9D1DXS8_9FIRM</name>
<keyword evidence="4" id="KW-0249">Electron transport</keyword>
<keyword evidence="2" id="KW-0813">Transport</keyword>
<dbReference type="AlphaFoldDB" id="A0A9D1DXS8"/>
<comment type="cofactor">
    <cofactor evidence="1">
        <name>Fe(3+)</name>
        <dbReference type="ChEBI" id="CHEBI:29034"/>
    </cofactor>
</comment>
<dbReference type="InterPro" id="IPR002563">
    <property type="entry name" value="Flavin_Rdtase-like_dom"/>
</dbReference>
<dbReference type="InterPro" id="IPR048574">
    <property type="entry name" value="RUBY_RBDX"/>
</dbReference>
<dbReference type="Gene3D" id="2.20.28.10">
    <property type="match status" value="1"/>
</dbReference>
<evidence type="ECO:0000259" key="7">
    <source>
        <dbReference type="PROSITE" id="PS50903"/>
    </source>
</evidence>
<evidence type="ECO:0000256" key="6">
    <source>
        <dbReference type="ARBA" id="ARBA00023004"/>
    </source>
</evidence>
<dbReference type="InterPro" id="IPR024935">
    <property type="entry name" value="Rubredoxin_dom"/>
</dbReference>
<dbReference type="InterPro" id="IPR012349">
    <property type="entry name" value="Split_barrel_FMN-bd"/>
</dbReference>
<keyword evidence="5" id="KW-0560">Oxidoreductase</keyword>
<dbReference type="Pfam" id="PF01613">
    <property type="entry name" value="Flavin_Reduct"/>
    <property type="match status" value="1"/>
</dbReference>
<dbReference type="GO" id="GO:0005506">
    <property type="term" value="F:iron ion binding"/>
    <property type="evidence" value="ECO:0007669"/>
    <property type="project" value="InterPro"/>
</dbReference>
<evidence type="ECO:0000256" key="3">
    <source>
        <dbReference type="ARBA" id="ARBA00022723"/>
    </source>
</evidence>
<dbReference type="EMBL" id="DVHA01000137">
    <property type="protein sequence ID" value="HIR60769.1"/>
    <property type="molecule type" value="Genomic_DNA"/>
</dbReference>
<dbReference type="Pfam" id="PF21349">
    <property type="entry name" value="RUBY_RBDX"/>
    <property type="match status" value="1"/>
</dbReference>
<proteinExistence type="predicted"/>
<keyword evidence="6" id="KW-0408">Iron</keyword>
<sequence length="219" mass="23958">MDMTTLFDLSYGVYAVTTWDEGRAVGCIANSAMQITAEPATIAVSINKDNYTHGCILNAGKFALSVLTEKCDPKVIGNFGFRSARDAGFDKFEGVPQKIVNYLPAVASASVCITAKLIAHYDCGTHTIFVGEVTDGVRFSKDPPMTYAYYHKVVKGKSPKNAPTYQAEQPKEETKMEAKYVCTVCGYVYDGDTPFEELPDDYVCPLCGVGKDMFEKQEG</sequence>
<accession>A0A9D1DXS8</accession>
<organism evidence="8 9">
    <name type="scientific">Candidatus Faecivivens stercoravium</name>
    <dbReference type="NCBI Taxonomy" id="2840803"/>
    <lineage>
        <taxon>Bacteria</taxon>
        <taxon>Bacillati</taxon>
        <taxon>Bacillota</taxon>
        <taxon>Clostridia</taxon>
        <taxon>Eubacteriales</taxon>
        <taxon>Oscillospiraceae</taxon>
        <taxon>Oscillospiraceae incertae sedis</taxon>
        <taxon>Candidatus Faecivivens</taxon>
    </lineage>
</organism>
<dbReference type="PANTHER" id="PTHR30466">
    <property type="entry name" value="FLAVIN REDUCTASE"/>
    <property type="match status" value="1"/>
</dbReference>
<evidence type="ECO:0000256" key="5">
    <source>
        <dbReference type="ARBA" id="ARBA00023002"/>
    </source>
</evidence>
<gene>
    <name evidence="8" type="ORF">IAB37_04260</name>
</gene>
<evidence type="ECO:0000256" key="4">
    <source>
        <dbReference type="ARBA" id="ARBA00022982"/>
    </source>
</evidence>
<dbReference type="Proteomes" id="UP000824241">
    <property type="component" value="Unassembled WGS sequence"/>
</dbReference>
<comment type="caution">
    <text evidence="8">The sequence shown here is derived from an EMBL/GenBank/DDBJ whole genome shotgun (WGS) entry which is preliminary data.</text>
</comment>
<dbReference type="PROSITE" id="PS50903">
    <property type="entry name" value="RUBREDOXIN_LIKE"/>
    <property type="match status" value="1"/>
</dbReference>
<dbReference type="SUPFAM" id="SSF50475">
    <property type="entry name" value="FMN-binding split barrel"/>
    <property type="match status" value="1"/>
</dbReference>
<dbReference type="Gene3D" id="2.30.110.10">
    <property type="entry name" value="Electron Transport, Fmn-binding Protein, Chain A"/>
    <property type="match status" value="1"/>
</dbReference>